<gene>
    <name evidence="2" type="ORF">ElyMa_002000100</name>
</gene>
<accession>A0AAV4F518</accession>
<dbReference type="EMBL" id="BMAT01004065">
    <property type="protein sequence ID" value="GFR67520.1"/>
    <property type="molecule type" value="Genomic_DNA"/>
</dbReference>
<evidence type="ECO:0000313" key="3">
    <source>
        <dbReference type="Proteomes" id="UP000762676"/>
    </source>
</evidence>
<feature type="region of interest" description="Disordered" evidence="1">
    <location>
        <begin position="627"/>
        <end position="656"/>
    </location>
</feature>
<sequence length="752" mass="81332">MAAGNPVFLLCPQSTQQLQFSIGIPNINTPDSLYGEDFVPPSHVPFLTSSLTSSSSSFSSSSSSSTNTPDQESVALPGSGIAAETLLVPPVGLSISTNEAYHQQLASNLPIVTAADCTDFLAQPDVGSTSRHSGTDHCTQKALSVAATCMRSGRRPDNVMFTRPDAVTNAAITTRSASRRAKLSRAKRKDVAIGFTSQTQAQQCSFIPPVRQTAAITRPSSLSLPTQKFPPSPAADSFSRRLLAGAVEAAQHLEETMSHVSGASGDRSYLQMPMNYELYLASSSPRKSTCPPVSNGSVSSLRAQEYLPRIAAQSSQPLPPLSVLCGISRKERQRRNNFVYDTSVNQNSTKNLSHIQRSPMGRNVPSDKFPYNNSVSSTHGTAYDEVIVIDDEPDRVSCDDATPNLADSAASQYLVSYPQSTSTFSNTSHKPTLNSYQNTSSDSIDLKSIDSHKPYLFSVGIADETLSIKSSCDRPKNSLQVAPKASIFNGCVLEIQGKPDPQLNPSEKVQKRVTESGFNFSPAYLKSRRTGVDLGILDPGRNAGVSLDSTLESQLDGKPVYPHIHTFGESMAKPHYSSDDVLATSSVFVFPSNAHDVQILNDGGVAQHQDLQTSHVSTELPKHVKVRSPKSYRKAHSPGFTPFSPPGKPPPISKADRSMDDLQTVHLSVSADGSVCPRAQKEDYVYHRGQINNVDWPPQGELKIASSILSWGNFSHYCSLDQPVYKLKVYASLCFCIHRPHLACPTYGAFMV</sequence>
<dbReference type="AlphaFoldDB" id="A0AAV4F518"/>
<organism evidence="2 3">
    <name type="scientific">Elysia marginata</name>
    <dbReference type="NCBI Taxonomy" id="1093978"/>
    <lineage>
        <taxon>Eukaryota</taxon>
        <taxon>Metazoa</taxon>
        <taxon>Spiralia</taxon>
        <taxon>Lophotrochozoa</taxon>
        <taxon>Mollusca</taxon>
        <taxon>Gastropoda</taxon>
        <taxon>Heterobranchia</taxon>
        <taxon>Euthyneura</taxon>
        <taxon>Panpulmonata</taxon>
        <taxon>Sacoglossa</taxon>
        <taxon>Placobranchoidea</taxon>
        <taxon>Plakobranchidae</taxon>
        <taxon>Elysia</taxon>
    </lineage>
</organism>
<proteinExistence type="predicted"/>
<feature type="compositionally biased region" description="Basic residues" evidence="1">
    <location>
        <begin position="627"/>
        <end position="636"/>
    </location>
</feature>
<keyword evidence="3" id="KW-1185">Reference proteome</keyword>
<feature type="compositionally biased region" description="Pro residues" evidence="1">
    <location>
        <begin position="643"/>
        <end position="652"/>
    </location>
</feature>
<name>A0AAV4F518_9GAST</name>
<dbReference type="Proteomes" id="UP000762676">
    <property type="component" value="Unassembled WGS sequence"/>
</dbReference>
<evidence type="ECO:0000256" key="1">
    <source>
        <dbReference type="SAM" id="MobiDB-lite"/>
    </source>
</evidence>
<protein>
    <submittedName>
        <fullName evidence="2">Uncharacterized protein</fullName>
    </submittedName>
</protein>
<reference evidence="2 3" key="1">
    <citation type="journal article" date="2021" name="Elife">
        <title>Chloroplast acquisition without the gene transfer in kleptoplastic sea slugs, Plakobranchus ocellatus.</title>
        <authorList>
            <person name="Maeda T."/>
            <person name="Takahashi S."/>
            <person name="Yoshida T."/>
            <person name="Shimamura S."/>
            <person name="Takaki Y."/>
            <person name="Nagai Y."/>
            <person name="Toyoda A."/>
            <person name="Suzuki Y."/>
            <person name="Arimoto A."/>
            <person name="Ishii H."/>
            <person name="Satoh N."/>
            <person name="Nishiyama T."/>
            <person name="Hasebe M."/>
            <person name="Maruyama T."/>
            <person name="Minagawa J."/>
            <person name="Obokata J."/>
            <person name="Shigenobu S."/>
        </authorList>
    </citation>
    <scope>NUCLEOTIDE SEQUENCE [LARGE SCALE GENOMIC DNA]</scope>
</reference>
<evidence type="ECO:0000313" key="2">
    <source>
        <dbReference type="EMBL" id="GFR67520.1"/>
    </source>
</evidence>
<comment type="caution">
    <text evidence="2">The sequence shown here is derived from an EMBL/GenBank/DDBJ whole genome shotgun (WGS) entry which is preliminary data.</text>
</comment>